<comment type="caution">
    <text evidence="5">The sequence shown here is derived from an EMBL/GenBank/DDBJ whole genome shotgun (WGS) entry which is preliminary data.</text>
</comment>
<organism evidence="5 6">
    <name type="scientific">Nocardioides panaciterrulae</name>
    <dbReference type="NCBI Taxonomy" id="661492"/>
    <lineage>
        <taxon>Bacteria</taxon>
        <taxon>Bacillati</taxon>
        <taxon>Actinomycetota</taxon>
        <taxon>Actinomycetes</taxon>
        <taxon>Propionibacteriales</taxon>
        <taxon>Nocardioidaceae</taxon>
        <taxon>Nocardioides</taxon>
    </lineage>
</organism>
<dbReference type="EMBL" id="JACCBG010000001">
    <property type="protein sequence ID" value="NYD43337.1"/>
    <property type="molecule type" value="Genomic_DNA"/>
</dbReference>
<evidence type="ECO:0000256" key="1">
    <source>
        <dbReference type="ARBA" id="ARBA00006068"/>
    </source>
</evidence>
<dbReference type="PANTHER" id="PTHR33392">
    <property type="entry name" value="POLYISOPRENYL-TEICHOIC ACID--PEPTIDOGLYCAN TEICHOIC ACID TRANSFERASE TAGU"/>
    <property type="match status" value="1"/>
</dbReference>
<name>A0A7Y9E987_9ACTN</name>
<comment type="similarity">
    <text evidence="1">Belongs to the LytR/CpsA/Psr (LCP) family.</text>
</comment>
<keyword evidence="6" id="KW-1185">Reference proteome</keyword>
<evidence type="ECO:0000313" key="5">
    <source>
        <dbReference type="EMBL" id="NYD43337.1"/>
    </source>
</evidence>
<dbReference type="NCBIfam" id="TIGR00350">
    <property type="entry name" value="lytR_cpsA_psr"/>
    <property type="match status" value="1"/>
</dbReference>
<dbReference type="PANTHER" id="PTHR33392:SF6">
    <property type="entry name" value="POLYISOPRENYL-TEICHOIC ACID--PEPTIDOGLYCAN TEICHOIC ACID TRANSFERASE TAGU"/>
    <property type="match status" value="1"/>
</dbReference>
<keyword evidence="3" id="KW-1133">Transmembrane helix</keyword>
<evidence type="ECO:0000313" key="6">
    <source>
        <dbReference type="Proteomes" id="UP000535511"/>
    </source>
</evidence>
<accession>A0A7Y9E987</accession>
<protein>
    <submittedName>
        <fullName evidence="5">LCP family protein required for cell wall assembly</fullName>
    </submittedName>
</protein>
<feature type="domain" description="Cell envelope-related transcriptional attenuator" evidence="4">
    <location>
        <begin position="110"/>
        <end position="266"/>
    </location>
</feature>
<dbReference type="InterPro" id="IPR050922">
    <property type="entry name" value="LytR/CpsA/Psr_CW_biosynth"/>
</dbReference>
<dbReference type="Gene3D" id="3.40.630.190">
    <property type="entry name" value="LCP protein"/>
    <property type="match status" value="1"/>
</dbReference>
<feature type="compositionally biased region" description="Polar residues" evidence="2">
    <location>
        <begin position="392"/>
        <end position="401"/>
    </location>
</feature>
<proteinExistence type="inferred from homology"/>
<dbReference type="Proteomes" id="UP000535511">
    <property type="component" value="Unassembled WGS sequence"/>
</dbReference>
<reference evidence="5 6" key="1">
    <citation type="submission" date="2020-07" db="EMBL/GenBank/DDBJ databases">
        <title>Sequencing the genomes of 1000 actinobacteria strains.</title>
        <authorList>
            <person name="Klenk H.-P."/>
        </authorList>
    </citation>
    <scope>NUCLEOTIDE SEQUENCE [LARGE SCALE GENOMIC DNA]</scope>
    <source>
        <strain evidence="5 6">DSM 21350</strain>
    </source>
</reference>
<sequence>MSDAEPSPAVPGPVAPKRRGKGRKRHTVAKVVVASLVVLAMATGLSVVFIYRHLNGNLNVQDLSGQLGGDRPDKKYVAGSGEPLNILVMGSDARDCKGCNIDNLTGMGQRSDTTILLHLSADRTRAYGISVPRDSMVDRPTCLGANGETIPGGTHVMWNEAFSIGGPACTMKQFESLTGIRLDHYVVVNFEGFKSMVDAIGGVEVCIPEPGFVDPAHGINLPAGTRKLEGVQALNYVRERYEVGNGSDIGRMKRQQAFIASMAHQVVSAGTLSRPDRIVSFLDAATKSLTTDLPNLVKIGQLGYEFRNIGLDHIQFLTIPNTVDPTNPNHLVWTPQAKRVWRKIIDDEPLTKRLATDVITAGNVPGGSHHSGGSGHSSGSPSGGSSSGSSGTAAQGPSQQELADAGLCA</sequence>
<keyword evidence="3" id="KW-0472">Membrane</keyword>
<dbReference type="AlphaFoldDB" id="A0A7Y9E987"/>
<dbReference type="Pfam" id="PF03816">
    <property type="entry name" value="LytR_cpsA_psr"/>
    <property type="match status" value="1"/>
</dbReference>
<keyword evidence="3" id="KW-0812">Transmembrane</keyword>
<evidence type="ECO:0000256" key="2">
    <source>
        <dbReference type="SAM" id="MobiDB-lite"/>
    </source>
</evidence>
<evidence type="ECO:0000259" key="4">
    <source>
        <dbReference type="Pfam" id="PF03816"/>
    </source>
</evidence>
<gene>
    <name evidence="5" type="ORF">BJZ21_003420</name>
</gene>
<feature type="compositionally biased region" description="Gly residues" evidence="2">
    <location>
        <begin position="369"/>
        <end position="386"/>
    </location>
</feature>
<feature type="region of interest" description="Disordered" evidence="2">
    <location>
        <begin position="361"/>
        <end position="409"/>
    </location>
</feature>
<dbReference type="RefSeq" id="WP_179664866.1">
    <property type="nucleotide sequence ID" value="NZ_JACCBG010000001.1"/>
</dbReference>
<dbReference type="InterPro" id="IPR004474">
    <property type="entry name" value="LytR_CpsA_psr"/>
</dbReference>
<evidence type="ECO:0000256" key="3">
    <source>
        <dbReference type="SAM" id="Phobius"/>
    </source>
</evidence>
<feature type="region of interest" description="Disordered" evidence="2">
    <location>
        <begin position="1"/>
        <end position="24"/>
    </location>
</feature>
<feature type="transmembrane region" description="Helical" evidence="3">
    <location>
        <begin position="27"/>
        <end position="51"/>
    </location>
</feature>